<dbReference type="InterPro" id="IPR036291">
    <property type="entry name" value="NAD(P)-bd_dom_sf"/>
</dbReference>
<sequence length="48" mass="4800">MAEYAPNPTGRLGTADDISAAVAFLASPLAGYVNGINLRVDGGIALVP</sequence>
<proteinExistence type="predicted"/>
<comment type="caution">
    <text evidence="1">The sequence shown here is derived from an EMBL/GenBank/DDBJ whole genome shotgun (WGS) entry which is preliminary data.</text>
</comment>
<gene>
    <name evidence="1" type="ORF">ACFQ2K_11410</name>
</gene>
<evidence type="ECO:0000313" key="1">
    <source>
        <dbReference type="EMBL" id="MFD0623319.1"/>
    </source>
</evidence>
<evidence type="ECO:0000313" key="2">
    <source>
        <dbReference type="Proteomes" id="UP001596915"/>
    </source>
</evidence>
<dbReference type="Pfam" id="PF13561">
    <property type="entry name" value="adh_short_C2"/>
    <property type="match status" value="1"/>
</dbReference>
<dbReference type="SUPFAM" id="SSF51735">
    <property type="entry name" value="NAD(P)-binding Rossmann-fold domains"/>
    <property type="match status" value="1"/>
</dbReference>
<protein>
    <submittedName>
        <fullName evidence="1">SDR family oxidoreductase</fullName>
    </submittedName>
</protein>
<dbReference type="Gene3D" id="3.40.50.720">
    <property type="entry name" value="NAD(P)-binding Rossmann-like Domain"/>
    <property type="match status" value="1"/>
</dbReference>
<organism evidence="1 2">
    <name type="scientific">Streptomyces sanglieri</name>
    <dbReference type="NCBI Taxonomy" id="193460"/>
    <lineage>
        <taxon>Bacteria</taxon>
        <taxon>Bacillati</taxon>
        <taxon>Actinomycetota</taxon>
        <taxon>Actinomycetes</taxon>
        <taxon>Kitasatosporales</taxon>
        <taxon>Streptomycetaceae</taxon>
        <taxon>Streptomyces</taxon>
    </lineage>
</organism>
<dbReference type="InterPro" id="IPR002347">
    <property type="entry name" value="SDR_fam"/>
</dbReference>
<dbReference type="EMBL" id="JBHTGL010000008">
    <property type="protein sequence ID" value="MFD0623319.1"/>
    <property type="molecule type" value="Genomic_DNA"/>
</dbReference>
<accession>A0ABW2WPI4</accession>
<reference evidence="2" key="1">
    <citation type="journal article" date="2019" name="Int. J. Syst. Evol. Microbiol.">
        <title>The Global Catalogue of Microorganisms (GCM) 10K type strain sequencing project: providing services to taxonomists for standard genome sequencing and annotation.</title>
        <authorList>
            <consortium name="The Broad Institute Genomics Platform"/>
            <consortium name="The Broad Institute Genome Sequencing Center for Infectious Disease"/>
            <person name="Wu L."/>
            <person name="Ma J."/>
        </authorList>
    </citation>
    <scope>NUCLEOTIDE SEQUENCE [LARGE SCALE GENOMIC DNA]</scope>
    <source>
        <strain evidence="2">JCM 12607</strain>
    </source>
</reference>
<name>A0ABW2WPI4_9ACTN</name>
<keyword evidence="2" id="KW-1185">Reference proteome</keyword>
<dbReference type="Proteomes" id="UP001596915">
    <property type="component" value="Unassembled WGS sequence"/>
</dbReference>